<dbReference type="PANTHER" id="PTHR13822">
    <property type="entry name" value="ATP SYNTHASE DELTA/EPSILON CHAIN"/>
    <property type="match status" value="1"/>
</dbReference>
<dbReference type="Pfam" id="PF02823">
    <property type="entry name" value="ATP-synt_DE_N"/>
    <property type="match status" value="1"/>
</dbReference>
<name>A0A0K8WM81_BACLA</name>
<keyword evidence="7" id="KW-0007">Acetylation</keyword>
<feature type="coiled-coil region" evidence="18">
    <location>
        <begin position="150"/>
        <end position="177"/>
    </location>
</feature>
<dbReference type="FunFam" id="1.20.5.440:FF:000002">
    <property type="entry name" value="ATP synthase subunit delta, mitochondrial"/>
    <property type="match status" value="1"/>
</dbReference>
<keyword evidence="6" id="KW-0809">Transit peptide</keyword>
<evidence type="ECO:0000256" key="12">
    <source>
        <dbReference type="ARBA" id="ARBA00023310"/>
    </source>
</evidence>
<keyword evidence="12" id="KW-0066">ATP synthesis</keyword>
<gene>
    <name evidence="20" type="primary">Atp5d_1</name>
    <name evidence="20" type="ORF">c1_g1_i2</name>
</gene>
<keyword evidence="8" id="KW-0406">Ion transport</keyword>
<evidence type="ECO:0000256" key="14">
    <source>
        <dbReference type="ARBA" id="ARBA00032372"/>
    </source>
</evidence>
<dbReference type="EMBL" id="GDHF01000088">
    <property type="protein sequence ID" value="JAI52226.1"/>
    <property type="molecule type" value="Transcribed_RNA"/>
</dbReference>
<evidence type="ECO:0000256" key="1">
    <source>
        <dbReference type="ARBA" id="ARBA00004273"/>
    </source>
</evidence>
<dbReference type="SUPFAM" id="SSF46604">
    <property type="entry name" value="Epsilon subunit of F1F0-ATP synthase C-terminal domain"/>
    <property type="match status" value="1"/>
</dbReference>
<evidence type="ECO:0000259" key="19">
    <source>
        <dbReference type="Pfam" id="PF02823"/>
    </source>
</evidence>
<evidence type="ECO:0000256" key="6">
    <source>
        <dbReference type="ARBA" id="ARBA00022946"/>
    </source>
</evidence>
<evidence type="ECO:0000256" key="13">
    <source>
        <dbReference type="ARBA" id="ARBA00031669"/>
    </source>
</evidence>
<protein>
    <recommendedName>
        <fullName evidence="17">ATP synthase F(1) complex subunit delta, mitochondrial</fullName>
    </recommendedName>
    <alternativeName>
        <fullName evidence="14">ATP synthase F1 subunit delta</fullName>
    </alternativeName>
    <alternativeName>
        <fullName evidence="13">F-ATPase delta subunit</fullName>
    </alternativeName>
</protein>
<dbReference type="FunFam" id="2.60.15.10:FF:000004">
    <property type="entry name" value="ATP synthase subunit delta, mitochondrial"/>
    <property type="match status" value="1"/>
</dbReference>
<evidence type="ECO:0000256" key="17">
    <source>
        <dbReference type="ARBA" id="ARBA00070799"/>
    </source>
</evidence>
<keyword evidence="3" id="KW-0813">Transport</keyword>
<dbReference type="GO" id="GO:0046933">
    <property type="term" value="F:proton-transporting ATP synthase activity, rotational mechanism"/>
    <property type="evidence" value="ECO:0007669"/>
    <property type="project" value="InterPro"/>
</dbReference>
<keyword evidence="10" id="KW-0472">Membrane</keyword>
<dbReference type="AlphaFoldDB" id="A0A0K8WM81"/>
<evidence type="ECO:0000256" key="9">
    <source>
        <dbReference type="ARBA" id="ARBA00023128"/>
    </source>
</evidence>
<dbReference type="NCBIfam" id="TIGR01216">
    <property type="entry name" value="ATP_synt_epsi"/>
    <property type="match status" value="1"/>
</dbReference>
<evidence type="ECO:0000256" key="2">
    <source>
        <dbReference type="ARBA" id="ARBA00005712"/>
    </source>
</evidence>
<evidence type="ECO:0000256" key="8">
    <source>
        <dbReference type="ARBA" id="ARBA00023065"/>
    </source>
</evidence>
<evidence type="ECO:0000256" key="18">
    <source>
        <dbReference type="SAM" id="Coils"/>
    </source>
</evidence>
<keyword evidence="4" id="KW-0375">Hydrogen ion transport</keyword>
<evidence type="ECO:0000256" key="15">
    <source>
        <dbReference type="ARBA" id="ARBA00056834"/>
    </source>
</evidence>
<evidence type="ECO:0000256" key="4">
    <source>
        <dbReference type="ARBA" id="ARBA00022781"/>
    </source>
</evidence>
<comment type="similarity">
    <text evidence="2">Belongs to the ATPase epsilon chain family.</text>
</comment>
<evidence type="ECO:0000313" key="20">
    <source>
        <dbReference type="EMBL" id="JAI52226.1"/>
    </source>
</evidence>
<dbReference type="CDD" id="cd12152">
    <property type="entry name" value="F1-ATPase_delta"/>
    <property type="match status" value="1"/>
</dbReference>
<feature type="domain" description="ATP synthase F1 complex delta/epsilon subunit N-terminal" evidence="19">
    <location>
        <begin position="61"/>
        <end position="142"/>
    </location>
</feature>
<dbReference type="InterPro" id="IPR036771">
    <property type="entry name" value="ATPsynth_dsu/esu_N"/>
</dbReference>
<keyword evidence="5" id="KW-0999">Mitochondrion inner membrane</keyword>
<keyword evidence="11" id="KW-0139">CF(1)</keyword>
<evidence type="ECO:0000256" key="7">
    <source>
        <dbReference type="ARBA" id="ARBA00022990"/>
    </source>
</evidence>
<dbReference type="Gene3D" id="1.20.5.440">
    <property type="entry name" value="ATP synthase delta/epsilon subunit, C-terminal domain"/>
    <property type="match status" value="1"/>
</dbReference>
<dbReference type="GO" id="GO:0045259">
    <property type="term" value="C:proton-transporting ATP synthase complex"/>
    <property type="evidence" value="ECO:0007669"/>
    <property type="project" value="UniProtKB-KW"/>
</dbReference>
<keyword evidence="9" id="KW-0496">Mitochondrion</keyword>
<reference evidence="20" key="1">
    <citation type="submission" date="2015-06" db="EMBL/GenBank/DDBJ databases">
        <authorList>
            <person name="Hoefler B.C."/>
            <person name="Straight P.D."/>
        </authorList>
    </citation>
    <scope>NUCLEOTIDE SEQUENCE</scope>
</reference>
<dbReference type="InterPro" id="IPR036794">
    <property type="entry name" value="ATP_F1_dsu/esu_C_sf"/>
</dbReference>
<comment type="function">
    <text evidence="15">Subunit delta, of the mitochondrial membrane ATP synthase complex (F(1)F(0) ATP synthase or Complex V) that produces ATP from ADP in the presence of a proton gradient across the membrane which is generated by electron transport complexes of the respiratory chain. ATP synthase complex consist of a soluble F(1) head domain - the catalytic core - and a membrane F(1) domain - the membrane proton channel. These two domains are linked by a central stalk rotating inside the F(1) region and a stationary peripheral stalk. During catalysis, ATP synthesis in the catalytic domain of F(1) is coupled via a rotary mechanism of the central stalk subunits to proton translocation. In vivo, can only synthesize ATP although its ATP hydrolase activity can be activated artificially in vitro. With the central stalk subunit gamma, is essential for the biogenesis of F(1) catalytic part of the ATP synthase complex namely in the formation of F1 assembly intermediate.</text>
</comment>
<evidence type="ECO:0000256" key="5">
    <source>
        <dbReference type="ARBA" id="ARBA00022792"/>
    </source>
</evidence>
<evidence type="ECO:0000256" key="11">
    <source>
        <dbReference type="ARBA" id="ARBA00023196"/>
    </source>
</evidence>
<evidence type="ECO:0000256" key="3">
    <source>
        <dbReference type="ARBA" id="ARBA00022448"/>
    </source>
</evidence>
<evidence type="ECO:0000256" key="16">
    <source>
        <dbReference type="ARBA" id="ARBA00062932"/>
    </source>
</evidence>
<sequence>RFQRFLCVVLKNTVLYIFNKLFGRCTFFAFKTYKMSFVRNTRYLMGRSIHNIQKRRFADEMKLTFAAANQTFYDQSEVRQIDVPSFSGSFGILAKHVPTLAVLKPGVVQVIENDGKTSKYFVSSGSITVNEDSSVQVLAEEAHKVEDIDVSEAKQLLSQYQSQLNSASSEEAKAEAAIAIECAEALVRAAE</sequence>
<dbReference type="OrthoDB" id="270171at2759"/>
<keyword evidence="18" id="KW-0175">Coiled coil</keyword>
<dbReference type="InterPro" id="IPR001469">
    <property type="entry name" value="ATP_synth_F1_dsu/esu"/>
</dbReference>
<dbReference type="PANTHER" id="PTHR13822:SF7">
    <property type="entry name" value="ATP SYNTHASE SUBUNIT DELTA, MITOCHONDRIAL"/>
    <property type="match status" value="1"/>
</dbReference>
<dbReference type="InterPro" id="IPR020546">
    <property type="entry name" value="ATP_synth_F1_dsu/esu_N"/>
</dbReference>
<dbReference type="SMR" id="A0A0K8WM81"/>
<organism evidence="20">
    <name type="scientific">Bactrocera latifrons</name>
    <name type="common">Malaysian fruit fly</name>
    <name type="synonym">Chaetodacus latifrons</name>
    <dbReference type="NCBI Taxonomy" id="174628"/>
    <lineage>
        <taxon>Eukaryota</taxon>
        <taxon>Metazoa</taxon>
        <taxon>Ecdysozoa</taxon>
        <taxon>Arthropoda</taxon>
        <taxon>Hexapoda</taxon>
        <taxon>Insecta</taxon>
        <taxon>Pterygota</taxon>
        <taxon>Neoptera</taxon>
        <taxon>Endopterygota</taxon>
        <taxon>Diptera</taxon>
        <taxon>Brachycera</taxon>
        <taxon>Muscomorpha</taxon>
        <taxon>Tephritoidea</taxon>
        <taxon>Tephritidae</taxon>
        <taxon>Bactrocera</taxon>
        <taxon>Bactrocera</taxon>
    </lineage>
</organism>
<evidence type="ECO:0000256" key="10">
    <source>
        <dbReference type="ARBA" id="ARBA00023136"/>
    </source>
</evidence>
<proteinExistence type="inferred from homology"/>
<comment type="subunit">
    <text evidence="16">Component of the ATP synthase complex composed at least of ATP5F1A/subunit alpha, ATP5F1B/subunit beta, ATP5MC1/subunit c (homooctomer), MT-ATP6/subunit a, MT-ATP8/subunit 8, ATP5ME/subunit e, ATP5MF/subunit f, ATP5MG/subunit g, ATP5MK/subunit k, ATP5MJ/subunit j, ATP5F1C/subunit gamma, ATP5F1D/subunit delta, ATP5F1E/subunit epsilon, ATP5PF/subunit F6, ATP5PB/subunit b, ATP5PD/subunit d, ATP5PO/subunit OSCP. ATP synthase complex consists of a soluble F(1) head domain (subunits alpha(3) and beta(3)) - the catalytic core - and a membrane F(0) domain - the membrane proton channel (subunits c, a, 8, e, f, g, k and j). These two domains are linked by a central stalk (subunits gamma, delta, and epsilon) rotating inside the F1 region and a stationary peripheral stalk (subunits F6, b, d, and OSCP). Component of a complex composed at least by ATPIF1, ATP5F1A, ATP5F1B, ATP5F1C AND ATP5F1E.</text>
</comment>
<accession>A0A0K8WM81</accession>
<dbReference type="SUPFAM" id="SSF51344">
    <property type="entry name" value="Epsilon subunit of F1F0-ATP synthase N-terminal domain"/>
    <property type="match status" value="1"/>
</dbReference>
<dbReference type="GO" id="GO:0005743">
    <property type="term" value="C:mitochondrial inner membrane"/>
    <property type="evidence" value="ECO:0007669"/>
    <property type="project" value="UniProtKB-SubCell"/>
</dbReference>
<comment type="subcellular location">
    <subcellularLocation>
        <location evidence="1">Mitochondrion inner membrane</location>
    </subcellularLocation>
</comment>
<dbReference type="HAMAP" id="MF_00530">
    <property type="entry name" value="ATP_synth_epsil_bac"/>
    <property type="match status" value="1"/>
</dbReference>
<dbReference type="Gene3D" id="2.60.15.10">
    <property type="entry name" value="F0F1 ATP synthase delta/epsilon subunit, N-terminal"/>
    <property type="match status" value="1"/>
</dbReference>
<feature type="non-terminal residue" evidence="20">
    <location>
        <position position="1"/>
    </location>
</feature>